<evidence type="ECO:0000313" key="7">
    <source>
        <dbReference type="Proteomes" id="UP000070422"/>
    </source>
</evidence>
<evidence type="ECO:0000313" key="8">
    <source>
        <dbReference type="Proteomes" id="UP000234775"/>
    </source>
</evidence>
<dbReference type="InterPro" id="IPR002505">
    <property type="entry name" value="PTA_PTB"/>
</dbReference>
<dbReference type="EMBL" id="LSCQ01000012">
    <property type="protein sequence ID" value="KXB38078.1"/>
    <property type="molecule type" value="Genomic_DNA"/>
</dbReference>
<dbReference type="PANTHER" id="PTHR43356:SF2">
    <property type="entry name" value="PHOSPHATE ACETYLTRANSFERASE"/>
    <property type="match status" value="1"/>
</dbReference>
<reference evidence="6 8" key="2">
    <citation type="submission" date="2017-12" db="EMBL/GenBank/DDBJ databases">
        <title>Phylogenetic diversity of female urinary microbiome.</title>
        <authorList>
            <person name="Thomas-White K."/>
            <person name="Wolfe A.J."/>
        </authorList>
    </citation>
    <scope>NUCLEOTIDE SEQUENCE [LARGE SCALE GENOMIC DNA]</scope>
    <source>
        <strain evidence="6 8">UMB0844</strain>
    </source>
</reference>
<evidence type="ECO:0000313" key="6">
    <source>
        <dbReference type="EMBL" id="PKY91528.1"/>
    </source>
</evidence>
<dbReference type="EMBL" id="PKGZ01000002">
    <property type="protein sequence ID" value="PKY91528.1"/>
    <property type="molecule type" value="Genomic_DNA"/>
</dbReference>
<dbReference type="Pfam" id="PF01515">
    <property type="entry name" value="PTA_PTB"/>
    <property type="match status" value="1"/>
</dbReference>
<protein>
    <submittedName>
        <fullName evidence="6">Phosphotransacetylase</fullName>
    </submittedName>
    <submittedName>
        <fullName evidence="5">Putative branched-chain phosphotransacylase</fullName>
    </submittedName>
</protein>
<dbReference type="PATRIC" id="fig|87541.4.peg.139"/>
<evidence type="ECO:0000259" key="4">
    <source>
        <dbReference type="Pfam" id="PF01515"/>
    </source>
</evidence>
<dbReference type="SUPFAM" id="SSF53659">
    <property type="entry name" value="Isocitrate/Isopropylmalate dehydrogenase-like"/>
    <property type="match status" value="1"/>
</dbReference>
<gene>
    <name evidence="6" type="ORF">CYJ27_02295</name>
    <name evidence="5" type="ORF">HMPREF3187_00141</name>
</gene>
<organism evidence="5 7">
    <name type="scientific">Aerococcus christensenii</name>
    <dbReference type="NCBI Taxonomy" id="87541"/>
    <lineage>
        <taxon>Bacteria</taxon>
        <taxon>Bacillati</taxon>
        <taxon>Bacillota</taxon>
        <taxon>Bacilli</taxon>
        <taxon>Lactobacillales</taxon>
        <taxon>Aerococcaceae</taxon>
        <taxon>Aerococcus</taxon>
    </lineage>
</organism>
<dbReference type="Proteomes" id="UP000234775">
    <property type="component" value="Unassembled WGS sequence"/>
</dbReference>
<feature type="domain" description="Phosphate acetyl/butaryl transferase" evidence="4">
    <location>
        <begin position="42"/>
        <end position="265"/>
    </location>
</feature>
<evidence type="ECO:0000256" key="3">
    <source>
        <dbReference type="ARBA" id="ARBA00023315"/>
    </source>
</evidence>
<keyword evidence="3" id="KW-0012">Acyltransferase</keyword>
<sequence length="282" mass="30800">MIKIAVACGAREEILHVVRAAKAENNEIEFHVFDDKENCAEDGVWIYHPCENEADAVTQAVTWADNGQADILMKGNVKTHTLLKEVLKKDYHLKTQAVLSHVTFVKIPKRNQPFLLTDAGMNLQPTEDQLFEIARNAIHIAHLLGLDKPKVALISSAENINPKMISSVLAVNLKERLQEEDAIVEGPLSFDLALSPKSVERKGYQGKVMGDADIIVVPTIDVGNVIYKSLLLFGDAELGGVIAGTKVPIVITSRSDSSSSKLQALTFAIQQVIGGRSDDNVK</sequence>
<dbReference type="STRING" id="87541.AWM71_06335"/>
<dbReference type="OrthoDB" id="9774179at2"/>
<comment type="similarity">
    <text evidence="1">Belongs to the phosphate acetyltransferase and butyryltransferase family.</text>
</comment>
<dbReference type="Gene3D" id="3.40.718.10">
    <property type="entry name" value="Isopropylmalate Dehydrogenase"/>
    <property type="match status" value="1"/>
</dbReference>
<dbReference type="Proteomes" id="UP000070422">
    <property type="component" value="Unassembled WGS sequence"/>
</dbReference>
<proteinExistence type="inferred from homology"/>
<dbReference type="AlphaFoldDB" id="A0A120I8U8"/>
<name>A0A120I8U8_9LACT</name>
<evidence type="ECO:0000256" key="2">
    <source>
        <dbReference type="ARBA" id="ARBA00022679"/>
    </source>
</evidence>
<dbReference type="GO" id="GO:0016746">
    <property type="term" value="F:acyltransferase activity"/>
    <property type="evidence" value="ECO:0007669"/>
    <property type="project" value="UniProtKB-KW"/>
</dbReference>
<dbReference type="PIRSF" id="PIRSF000428">
    <property type="entry name" value="P_Ac_trans"/>
    <property type="match status" value="1"/>
</dbReference>
<accession>A0A120I8U8</accession>
<dbReference type="PANTHER" id="PTHR43356">
    <property type="entry name" value="PHOSPHATE ACETYLTRANSFERASE"/>
    <property type="match status" value="1"/>
</dbReference>
<keyword evidence="2" id="KW-0808">Transferase</keyword>
<dbReference type="RefSeq" id="WP_060777166.1">
    <property type="nucleotide sequence ID" value="NZ_CP014159.1"/>
</dbReference>
<comment type="caution">
    <text evidence="5">The sequence shown here is derived from an EMBL/GenBank/DDBJ whole genome shotgun (WGS) entry which is preliminary data.</text>
</comment>
<evidence type="ECO:0000313" key="5">
    <source>
        <dbReference type="EMBL" id="KXB38078.1"/>
    </source>
</evidence>
<dbReference type="KEGG" id="acg:AWM71_06335"/>
<dbReference type="InterPro" id="IPR012147">
    <property type="entry name" value="P_Ac_Bu_trans"/>
</dbReference>
<reference evidence="5 7" key="1">
    <citation type="submission" date="2016-01" db="EMBL/GenBank/DDBJ databases">
        <authorList>
            <person name="Oliw E.H."/>
        </authorList>
    </citation>
    <scope>NUCLEOTIDE SEQUENCE [LARGE SCALE GENOMIC DNA]</scope>
    <source>
        <strain evidence="5 7">KA00635</strain>
    </source>
</reference>
<keyword evidence="8" id="KW-1185">Reference proteome</keyword>
<evidence type="ECO:0000256" key="1">
    <source>
        <dbReference type="ARBA" id="ARBA00005656"/>
    </source>
</evidence>
<dbReference type="InterPro" id="IPR050500">
    <property type="entry name" value="Phos_Acetyltrans/Butyryltrans"/>
</dbReference>